<reference evidence="1 2" key="1">
    <citation type="submission" date="2020-12" db="EMBL/GenBank/DDBJ databases">
        <title>Draft genome sequence of Halomonas pacifica strain CARE-V15.</title>
        <authorList>
            <person name="Vignesh N."/>
            <person name="Thabitha A."/>
            <person name="Saravanan R."/>
            <person name="Manigandan V."/>
        </authorList>
    </citation>
    <scope>NUCLEOTIDE SEQUENCE [LARGE SCALE GENOMIC DNA]</scope>
    <source>
        <strain evidence="1 2">CARE-V15</strain>
    </source>
</reference>
<dbReference type="EMBL" id="JAEDAF010000014">
    <property type="protein sequence ID" value="MBH8581263.1"/>
    <property type="molecule type" value="Genomic_DNA"/>
</dbReference>
<gene>
    <name evidence="1" type="ORF">I7V36_14260</name>
</gene>
<comment type="caution">
    <text evidence="1">The sequence shown here is derived from an EMBL/GenBank/DDBJ whole genome shotgun (WGS) entry which is preliminary data.</text>
</comment>
<name>A0ABD4L3Y1_9GAMM</name>
<dbReference type="SUPFAM" id="SSF54593">
    <property type="entry name" value="Glyoxalase/Bleomycin resistance protein/Dihydroxybiphenyl dioxygenase"/>
    <property type="match status" value="1"/>
</dbReference>
<dbReference type="InterPro" id="IPR029068">
    <property type="entry name" value="Glyas_Bleomycin-R_OHBP_Dase"/>
</dbReference>
<accession>A0ABD4L3Y1</accession>
<organism evidence="1 2">
    <name type="scientific">Bisbaumannia pacifica</name>
    <dbReference type="NCBI Taxonomy" id="77098"/>
    <lineage>
        <taxon>Bacteria</taxon>
        <taxon>Pseudomonadati</taxon>
        <taxon>Pseudomonadota</taxon>
        <taxon>Gammaproteobacteria</taxon>
        <taxon>Oceanospirillales</taxon>
        <taxon>Halomonadaceae</taxon>
        <taxon>Bisbaumannia</taxon>
    </lineage>
</organism>
<dbReference type="RefSeq" id="WP_198058201.1">
    <property type="nucleotide sequence ID" value="NZ_JAEDAF010000014.1"/>
</dbReference>
<dbReference type="Gene3D" id="3.10.180.10">
    <property type="entry name" value="2,3-Dihydroxybiphenyl 1,2-Dioxygenase, domain 1"/>
    <property type="match status" value="1"/>
</dbReference>
<sequence length="139" mass="15305">MQRLSLEDAVLRLRELGPMEQFCTKVLRLPLILRTARSAIFALGSDERGHTQVLMLLEDTPEASPRELTLEVSEDEFPAACGQLTRHGARLFESEGSYAPGCAWRILHCSLPEGHRLRVISIDPRRCAPGMGAPGAAGR</sequence>
<evidence type="ECO:0000313" key="1">
    <source>
        <dbReference type="EMBL" id="MBH8581263.1"/>
    </source>
</evidence>
<evidence type="ECO:0008006" key="3">
    <source>
        <dbReference type="Google" id="ProtNLM"/>
    </source>
</evidence>
<evidence type="ECO:0000313" key="2">
    <source>
        <dbReference type="Proteomes" id="UP000651738"/>
    </source>
</evidence>
<protein>
    <recommendedName>
        <fullName evidence="3">VOC domain-containing protein</fullName>
    </recommendedName>
</protein>
<proteinExistence type="predicted"/>
<dbReference type="Proteomes" id="UP000651738">
    <property type="component" value="Unassembled WGS sequence"/>
</dbReference>
<dbReference type="AlphaFoldDB" id="A0ABD4L3Y1"/>